<feature type="transmembrane region" description="Helical" evidence="9">
    <location>
        <begin position="300"/>
        <end position="321"/>
    </location>
</feature>
<dbReference type="GO" id="GO:0015677">
    <property type="term" value="P:copper ion import"/>
    <property type="evidence" value="ECO:0007669"/>
    <property type="project" value="TreeGrafter"/>
</dbReference>
<feature type="transmembrane region" description="Helical" evidence="9">
    <location>
        <begin position="58"/>
        <end position="80"/>
    </location>
</feature>
<dbReference type="InterPro" id="IPR039261">
    <property type="entry name" value="FNR_nucleotide-bd"/>
</dbReference>
<proteinExistence type="predicted"/>
<feature type="compositionally biased region" description="Low complexity" evidence="8">
    <location>
        <begin position="117"/>
        <end position="130"/>
    </location>
</feature>
<dbReference type="GO" id="GO:0000293">
    <property type="term" value="F:ferric-chelate reductase activity"/>
    <property type="evidence" value="ECO:0007669"/>
    <property type="project" value="TreeGrafter"/>
</dbReference>
<keyword evidence="5" id="KW-0406">Ion transport</keyword>
<feature type="region of interest" description="Disordered" evidence="8">
    <location>
        <begin position="103"/>
        <end position="130"/>
    </location>
</feature>
<evidence type="ECO:0000256" key="2">
    <source>
        <dbReference type="ARBA" id="ARBA00022448"/>
    </source>
</evidence>
<dbReference type="AlphaFoldDB" id="A0A439CTX5"/>
<dbReference type="InterPro" id="IPR051410">
    <property type="entry name" value="Ferric/Cupric_Reductase"/>
</dbReference>
<name>A0A439CTX5_9PEZI</name>
<evidence type="ECO:0000256" key="8">
    <source>
        <dbReference type="SAM" id="MobiDB-lite"/>
    </source>
</evidence>
<dbReference type="GO" id="GO:0006879">
    <property type="term" value="P:intracellular iron ion homeostasis"/>
    <property type="evidence" value="ECO:0007669"/>
    <property type="project" value="TreeGrafter"/>
</dbReference>
<evidence type="ECO:0000256" key="6">
    <source>
        <dbReference type="ARBA" id="ARBA00023136"/>
    </source>
</evidence>
<keyword evidence="7" id="KW-0325">Glycoprotein</keyword>
<keyword evidence="12" id="KW-1185">Reference proteome</keyword>
<feature type="domain" description="FAD-binding FR-type" evidence="10">
    <location>
        <begin position="349"/>
        <end position="499"/>
    </location>
</feature>
<dbReference type="CDD" id="cd06186">
    <property type="entry name" value="NOX_Duox_like_FAD_NADP"/>
    <property type="match status" value="1"/>
</dbReference>
<evidence type="ECO:0000259" key="10">
    <source>
        <dbReference type="PROSITE" id="PS51384"/>
    </source>
</evidence>
<dbReference type="GO" id="GO:0006826">
    <property type="term" value="P:iron ion transport"/>
    <property type="evidence" value="ECO:0007669"/>
    <property type="project" value="TreeGrafter"/>
</dbReference>
<evidence type="ECO:0000256" key="4">
    <source>
        <dbReference type="ARBA" id="ARBA00022989"/>
    </source>
</evidence>
<evidence type="ECO:0000256" key="1">
    <source>
        <dbReference type="ARBA" id="ARBA00004141"/>
    </source>
</evidence>
<feature type="transmembrane region" description="Helical" evidence="9">
    <location>
        <begin position="328"/>
        <end position="348"/>
    </location>
</feature>
<organism evidence="11 12">
    <name type="scientific">Xylaria grammica</name>
    <dbReference type="NCBI Taxonomy" id="363999"/>
    <lineage>
        <taxon>Eukaryota</taxon>
        <taxon>Fungi</taxon>
        <taxon>Dikarya</taxon>
        <taxon>Ascomycota</taxon>
        <taxon>Pezizomycotina</taxon>
        <taxon>Sordariomycetes</taxon>
        <taxon>Xylariomycetidae</taxon>
        <taxon>Xylariales</taxon>
        <taxon>Xylariaceae</taxon>
        <taxon>Xylaria</taxon>
    </lineage>
</organism>
<comment type="caution">
    <text evidence="11">The sequence shown here is derived from an EMBL/GenBank/DDBJ whole genome shotgun (WGS) entry which is preliminary data.</text>
</comment>
<dbReference type="InterPro" id="IPR017927">
    <property type="entry name" value="FAD-bd_FR_type"/>
</dbReference>
<feature type="transmembrane region" description="Helical" evidence="9">
    <location>
        <begin position="262"/>
        <end position="280"/>
    </location>
</feature>
<protein>
    <recommendedName>
        <fullName evidence="10">FAD-binding FR-type domain-containing protein</fullName>
    </recommendedName>
</protein>
<dbReference type="Proteomes" id="UP000286045">
    <property type="component" value="Unassembled WGS sequence"/>
</dbReference>
<reference evidence="11 12" key="1">
    <citation type="submission" date="2018-12" db="EMBL/GenBank/DDBJ databases">
        <title>Draft genome sequence of Xylaria grammica IHI A82.</title>
        <authorList>
            <person name="Buettner E."/>
            <person name="Kellner H."/>
        </authorList>
    </citation>
    <scope>NUCLEOTIDE SEQUENCE [LARGE SCALE GENOMIC DNA]</scope>
    <source>
        <strain evidence="11 12">IHI A82</strain>
    </source>
</reference>
<dbReference type="EMBL" id="RYZI01000418">
    <property type="protein sequence ID" value="RWA05623.1"/>
    <property type="molecule type" value="Genomic_DNA"/>
</dbReference>
<dbReference type="Pfam" id="PF01794">
    <property type="entry name" value="Ferric_reduct"/>
    <property type="match status" value="1"/>
</dbReference>
<dbReference type="PANTHER" id="PTHR32361">
    <property type="entry name" value="FERRIC/CUPRIC REDUCTASE TRANSMEMBRANE COMPONENT"/>
    <property type="match status" value="1"/>
</dbReference>
<evidence type="ECO:0000256" key="5">
    <source>
        <dbReference type="ARBA" id="ARBA00023065"/>
    </source>
</evidence>
<keyword evidence="3 9" id="KW-0812">Transmembrane</keyword>
<dbReference type="PANTHER" id="PTHR32361:SF9">
    <property type="entry name" value="FERRIC REDUCTASE TRANSMEMBRANE COMPONENT 3-RELATED"/>
    <property type="match status" value="1"/>
</dbReference>
<keyword evidence="4 9" id="KW-1133">Transmembrane helix</keyword>
<dbReference type="STRING" id="363999.A0A439CTX5"/>
<comment type="subcellular location">
    <subcellularLocation>
        <location evidence="1">Membrane</location>
        <topology evidence="1">Multi-pass membrane protein</topology>
    </subcellularLocation>
</comment>
<evidence type="ECO:0000256" key="3">
    <source>
        <dbReference type="ARBA" id="ARBA00022692"/>
    </source>
</evidence>
<dbReference type="Gene3D" id="3.40.50.80">
    <property type="entry name" value="Nucleotide-binding domain of ferredoxin-NADP reductase (FNR) module"/>
    <property type="match status" value="1"/>
</dbReference>
<dbReference type="Pfam" id="PF08022">
    <property type="entry name" value="FAD_binding_8"/>
    <property type="match status" value="1"/>
</dbReference>
<dbReference type="SFLD" id="SFLDS00052">
    <property type="entry name" value="Ferric_Reductase_Domain"/>
    <property type="match status" value="1"/>
</dbReference>
<dbReference type="SFLD" id="SFLDG01168">
    <property type="entry name" value="Ferric_reductase_subgroup_(FRE"/>
    <property type="match status" value="1"/>
</dbReference>
<evidence type="ECO:0000313" key="11">
    <source>
        <dbReference type="EMBL" id="RWA05623.1"/>
    </source>
</evidence>
<sequence length="614" mass="68656">MMPGVSTSSREWALDVFRQSLRTSRLASALQNTTSPLDDPGHQEYLREFIKYILDGRAIVASYTLVLLVILFLFTILHFYQSIIDRRKRITIEEGHFLGASGSAVPKLADPDENGAESSSSGSSTLEGSLSSQLTPLKHHDADLEHQPLLGARGPSKGGTFAIIRSVLMYQPRPILFIKRTLPSNATSLFVTAYFGLNLFFHLFKLPFEWKYFFVFADRAGYVFIVNLPLLYLLAAKNQPLKLLTGRSYEALNIYHRRVGEFMCFEALVHFVGMVIWRLLLEPKWLATESIWHYFTHPLVLQGIGAFVSYELLYFTSLASFRERWYELFLAYHVLLQIAALVLLWLHFFTSRPYILASLAIFITDRIVWRIGLKSATVTADLEVLEDGDTVLLSANWGILPLERQKVPWRWLGQNILCGWRPADHVFASVPSLGGSSALQAHPFTIASVAPGRDGDTQARLHLLIRTYSGFTSELLRYAQLNSTATVRLDGPYGSQDPLNMLRANKTAVLIAGGSGIAVVFPLLWDIAILSWVSTDQLDELRQAGVCITIPQPTLEVGRPNIAHYITEITSASLANVGVVVSGPDGLNRAVRNTCAQEVRSGVNIDLRVEKFGW</sequence>
<accession>A0A439CTX5</accession>
<feature type="transmembrane region" description="Helical" evidence="9">
    <location>
        <begin position="210"/>
        <end position="234"/>
    </location>
</feature>
<dbReference type="SUPFAM" id="SSF52343">
    <property type="entry name" value="Ferredoxin reductase-like, C-terminal NADP-linked domain"/>
    <property type="match status" value="1"/>
</dbReference>
<dbReference type="InterPro" id="IPR013112">
    <property type="entry name" value="FAD-bd_8"/>
</dbReference>
<dbReference type="InterPro" id="IPR013130">
    <property type="entry name" value="Fe3_Rdtase_TM_dom"/>
</dbReference>
<keyword evidence="6 9" id="KW-0472">Membrane</keyword>
<evidence type="ECO:0000256" key="7">
    <source>
        <dbReference type="ARBA" id="ARBA00023180"/>
    </source>
</evidence>
<evidence type="ECO:0000256" key="9">
    <source>
        <dbReference type="SAM" id="Phobius"/>
    </source>
</evidence>
<evidence type="ECO:0000313" key="12">
    <source>
        <dbReference type="Proteomes" id="UP000286045"/>
    </source>
</evidence>
<keyword evidence="2" id="KW-0813">Transport</keyword>
<feature type="transmembrane region" description="Helical" evidence="9">
    <location>
        <begin position="186"/>
        <end position="204"/>
    </location>
</feature>
<gene>
    <name evidence="11" type="ORF">EKO27_g9481</name>
</gene>
<dbReference type="GO" id="GO:0005886">
    <property type="term" value="C:plasma membrane"/>
    <property type="evidence" value="ECO:0007669"/>
    <property type="project" value="TreeGrafter"/>
</dbReference>
<dbReference type="PROSITE" id="PS51384">
    <property type="entry name" value="FAD_FR"/>
    <property type="match status" value="1"/>
</dbReference>